<dbReference type="EMBL" id="CAJJDM010000104">
    <property type="protein sequence ID" value="CAD8096587.1"/>
    <property type="molecule type" value="Genomic_DNA"/>
</dbReference>
<dbReference type="Proteomes" id="UP000688137">
    <property type="component" value="Unassembled WGS sequence"/>
</dbReference>
<protein>
    <submittedName>
        <fullName evidence="1">Uncharacterized protein</fullName>
    </submittedName>
</protein>
<name>A0A8S1NTI6_PARPR</name>
<proteinExistence type="predicted"/>
<organism evidence="1 2">
    <name type="scientific">Paramecium primaurelia</name>
    <dbReference type="NCBI Taxonomy" id="5886"/>
    <lineage>
        <taxon>Eukaryota</taxon>
        <taxon>Sar</taxon>
        <taxon>Alveolata</taxon>
        <taxon>Ciliophora</taxon>
        <taxon>Intramacronucleata</taxon>
        <taxon>Oligohymenophorea</taxon>
        <taxon>Peniculida</taxon>
        <taxon>Parameciidae</taxon>
        <taxon>Paramecium</taxon>
    </lineage>
</organism>
<evidence type="ECO:0000313" key="1">
    <source>
        <dbReference type="EMBL" id="CAD8096587.1"/>
    </source>
</evidence>
<sequence length="99" mass="11460">MAQGKNSSDKYLIKFDGFLSHEKFYQRCAKTYAFAQNINTNIIMIKIIFPQSKEAACVKQKFSNINIKISGKFWLKINSNLWATIKIKTQKMGEFSDLI</sequence>
<dbReference type="AlphaFoldDB" id="A0A8S1NTI6"/>
<evidence type="ECO:0000313" key="2">
    <source>
        <dbReference type="Proteomes" id="UP000688137"/>
    </source>
</evidence>
<accession>A0A8S1NTI6</accession>
<gene>
    <name evidence="1" type="ORF">PPRIM_AZ9-3.1.T1010167</name>
</gene>
<keyword evidence="2" id="KW-1185">Reference proteome</keyword>
<comment type="caution">
    <text evidence="1">The sequence shown here is derived from an EMBL/GenBank/DDBJ whole genome shotgun (WGS) entry which is preliminary data.</text>
</comment>
<reference evidence="1" key="1">
    <citation type="submission" date="2021-01" db="EMBL/GenBank/DDBJ databases">
        <authorList>
            <consortium name="Genoscope - CEA"/>
            <person name="William W."/>
        </authorList>
    </citation>
    <scope>NUCLEOTIDE SEQUENCE</scope>
</reference>